<feature type="transmembrane region" description="Helical" evidence="5">
    <location>
        <begin position="184"/>
        <end position="206"/>
    </location>
</feature>
<evidence type="ECO:0000256" key="4">
    <source>
        <dbReference type="ARBA" id="ARBA00023136"/>
    </source>
</evidence>
<feature type="transmembrane region" description="Helical" evidence="5">
    <location>
        <begin position="97"/>
        <end position="115"/>
    </location>
</feature>
<feature type="transmembrane region" description="Helical" evidence="5">
    <location>
        <begin position="311"/>
        <end position="333"/>
    </location>
</feature>
<feature type="transmembrane region" description="Helical" evidence="5">
    <location>
        <begin position="145"/>
        <end position="164"/>
    </location>
</feature>
<organism evidence="7 8">
    <name type="scientific">Microbacterium algeriense</name>
    <dbReference type="NCBI Taxonomy" id="2615184"/>
    <lineage>
        <taxon>Bacteria</taxon>
        <taxon>Bacillati</taxon>
        <taxon>Actinomycetota</taxon>
        <taxon>Actinomycetes</taxon>
        <taxon>Micrococcales</taxon>
        <taxon>Microbacteriaceae</taxon>
        <taxon>Microbacterium</taxon>
    </lineage>
</organism>
<keyword evidence="2 5" id="KW-0812">Transmembrane</keyword>
<name>A0ABQ6V580_9MICO</name>
<dbReference type="GeneID" id="77476660"/>
<accession>A0ABQ6V580</accession>
<dbReference type="RefSeq" id="WP_151459315.1">
    <property type="nucleotide sequence ID" value="NZ_WAAO01000002.1"/>
</dbReference>
<reference evidence="8" key="1">
    <citation type="submission" date="2019-09" db="EMBL/GenBank/DDBJ databases">
        <title>Whole genome sequencing of Microbacterium maritypicum.</title>
        <authorList>
            <person name="Lenchi N."/>
        </authorList>
    </citation>
    <scope>NUCLEOTIDE SEQUENCE [LARGE SCALE GENOMIC DNA]</scope>
    <source>
        <strain evidence="8">G1</strain>
    </source>
</reference>
<feature type="domain" description="Integral membrane bound transporter" evidence="6">
    <location>
        <begin position="197"/>
        <end position="321"/>
    </location>
</feature>
<evidence type="ECO:0000256" key="2">
    <source>
        <dbReference type="ARBA" id="ARBA00022692"/>
    </source>
</evidence>
<dbReference type="Pfam" id="PF13515">
    <property type="entry name" value="FUSC_2"/>
    <property type="match status" value="1"/>
</dbReference>
<sequence>MPDGAPNHARREGRRLVPGGGITWRWSRFGLGAAYAVPAVVVAAWSPTLGLAVAVGVLPAAAFGLPPRRPGRAVIPVVGALSALGLLLGSLVASTPVIAVVAVFALAVVASITATSGRLAQLFLLLGLPMFGIGLSFPWGAAVLALAGCMAAGSLYAWLVALAWPERTSPALSPAPVPRGRAMVVYGVLLGTAAATAAAVGFALGLEHVGWATGAVLLVMRPVRGQLILRSAGRAISVMLGALAAACFALVGPGPLLNAALILLVVGALSATQESRWYIAPGFTTFLALTLILSTSSSSPSQRFVERSVETLLGVALALFFGALVPAALSFAARRRGRTCP</sequence>
<protein>
    <submittedName>
        <fullName evidence="7">FUSC family protein</fullName>
    </submittedName>
</protein>
<proteinExistence type="predicted"/>
<feature type="transmembrane region" description="Helical" evidence="5">
    <location>
        <begin position="73"/>
        <end position="91"/>
    </location>
</feature>
<feature type="transmembrane region" description="Helical" evidence="5">
    <location>
        <begin position="278"/>
        <end position="299"/>
    </location>
</feature>
<evidence type="ECO:0000256" key="3">
    <source>
        <dbReference type="ARBA" id="ARBA00022989"/>
    </source>
</evidence>
<dbReference type="EMBL" id="WAAO01000002">
    <property type="protein sequence ID" value="KAB1864321.1"/>
    <property type="molecule type" value="Genomic_DNA"/>
</dbReference>
<evidence type="ECO:0000313" key="8">
    <source>
        <dbReference type="Proteomes" id="UP000478836"/>
    </source>
</evidence>
<dbReference type="InterPro" id="IPR049453">
    <property type="entry name" value="Memb_transporter_dom"/>
</dbReference>
<keyword evidence="4 5" id="KW-0472">Membrane</keyword>
<dbReference type="Proteomes" id="UP000478836">
    <property type="component" value="Unassembled WGS sequence"/>
</dbReference>
<keyword evidence="8" id="KW-1185">Reference proteome</keyword>
<evidence type="ECO:0000313" key="7">
    <source>
        <dbReference type="EMBL" id="KAB1864321.1"/>
    </source>
</evidence>
<comment type="caution">
    <text evidence="7">The sequence shown here is derived from an EMBL/GenBank/DDBJ whole genome shotgun (WGS) entry which is preliminary data.</text>
</comment>
<evidence type="ECO:0000256" key="5">
    <source>
        <dbReference type="SAM" id="Phobius"/>
    </source>
</evidence>
<comment type="subcellular location">
    <subcellularLocation>
        <location evidence="1">Membrane</location>
        <topology evidence="1">Multi-pass membrane protein</topology>
    </subcellularLocation>
</comment>
<evidence type="ECO:0000256" key="1">
    <source>
        <dbReference type="ARBA" id="ARBA00004141"/>
    </source>
</evidence>
<gene>
    <name evidence="7" type="ORF">F6A08_09370</name>
</gene>
<keyword evidence="3 5" id="KW-1133">Transmembrane helix</keyword>
<feature type="transmembrane region" description="Helical" evidence="5">
    <location>
        <begin position="236"/>
        <end position="266"/>
    </location>
</feature>
<feature type="transmembrane region" description="Helical" evidence="5">
    <location>
        <begin position="33"/>
        <end position="61"/>
    </location>
</feature>
<evidence type="ECO:0000259" key="6">
    <source>
        <dbReference type="Pfam" id="PF13515"/>
    </source>
</evidence>